<reference evidence="5" key="2">
    <citation type="journal article" date="2024" name="Plant">
        <title>Genomic evolution and insights into agronomic trait innovations of Sesamum species.</title>
        <authorList>
            <person name="Miao H."/>
            <person name="Wang L."/>
            <person name="Qu L."/>
            <person name="Liu H."/>
            <person name="Sun Y."/>
            <person name="Le M."/>
            <person name="Wang Q."/>
            <person name="Wei S."/>
            <person name="Zheng Y."/>
            <person name="Lin W."/>
            <person name="Duan Y."/>
            <person name="Cao H."/>
            <person name="Xiong S."/>
            <person name="Wang X."/>
            <person name="Wei L."/>
            <person name="Li C."/>
            <person name="Ma Q."/>
            <person name="Ju M."/>
            <person name="Zhao R."/>
            <person name="Li G."/>
            <person name="Mu C."/>
            <person name="Tian Q."/>
            <person name="Mei H."/>
            <person name="Zhang T."/>
            <person name="Gao T."/>
            <person name="Zhang H."/>
        </authorList>
    </citation>
    <scope>NUCLEOTIDE SEQUENCE</scope>
    <source>
        <strain evidence="5">G02</strain>
    </source>
</reference>
<keyword evidence="3" id="KW-0472">Membrane</keyword>
<feature type="repeat" description="PPR" evidence="2">
    <location>
        <begin position="638"/>
        <end position="672"/>
    </location>
</feature>
<dbReference type="InterPro" id="IPR011990">
    <property type="entry name" value="TPR-like_helical_dom_sf"/>
</dbReference>
<feature type="domain" description="PROP1-like PPR" evidence="4">
    <location>
        <begin position="581"/>
        <end position="723"/>
    </location>
</feature>
<feature type="repeat" description="PPR" evidence="2">
    <location>
        <begin position="673"/>
        <end position="707"/>
    </location>
</feature>
<evidence type="ECO:0000313" key="5">
    <source>
        <dbReference type="EMBL" id="KAL0392411.1"/>
    </source>
</evidence>
<keyword evidence="3" id="KW-1133">Transmembrane helix</keyword>
<dbReference type="Gene3D" id="1.25.40.10">
    <property type="entry name" value="Tetratricopeptide repeat domain"/>
    <property type="match status" value="4"/>
</dbReference>
<proteinExistence type="predicted"/>
<feature type="repeat" description="PPR" evidence="2">
    <location>
        <begin position="603"/>
        <end position="637"/>
    </location>
</feature>
<organism evidence="5">
    <name type="scientific">Sesamum radiatum</name>
    <name type="common">Black benniseed</name>
    <dbReference type="NCBI Taxonomy" id="300843"/>
    <lineage>
        <taxon>Eukaryota</taxon>
        <taxon>Viridiplantae</taxon>
        <taxon>Streptophyta</taxon>
        <taxon>Embryophyta</taxon>
        <taxon>Tracheophyta</taxon>
        <taxon>Spermatophyta</taxon>
        <taxon>Magnoliopsida</taxon>
        <taxon>eudicotyledons</taxon>
        <taxon>Gunneridae</taxon>
        <taxon>Pentapetalae</taxon>
        <taxon>asterids</taxon>
        <taxon>lamiids</taxon>
        <taxon>Lamiales</taxon>
        <taxon>Pedaliaceae</taxon>
        <taxon>Sesamum</taxon>
    </lineage>
</organism>
<protein>
    <submittedName>
        <fullName evidence="5">Pentatricopeptide repeat-containing protein</fullName>
    </submittedName>
</protein>
<evidence type="ECO:0000256" key="2">
    <source>
        <dbReference type="PROSITE-ProRule" id="PRU00708"/>
    </source>
</evidence>
<dbReference type="PROSITE" id="PS51375">
    <property type="entry name" value="PPR"/>
    <property type="match status" value="4"/>
</dbReference>
<dbReference type="Pfam" id="PF17177">
    <property type="entry name" value="PPR_long"/>
    <property type="match status" value="1"/>
</dbReference>
<dbReference type="NCBIfam" id="TIGR00756">
    <property type="entry name" value="PPR"/>
    <property type="match status" value="4"/>
</dbReference>
<evidence type="ECO:0000256" key="1">
    <source>
        <dbReference type="ARBA" id="ARBA00022737"/>
    </source>
</evidence>
<feature type="transmembrane region" description="Helical" evidence="3">
    <location>
        <begin position="777"/>
        <end position="799"/>
    </location>
</feature>
<name>A0AAW2SLA5_SESRA</name>
<keyword evidence="3" id="KW-0812">Transmembrane</keyword>
<comment type="caution">
    <text evidence="5">The sequence shown here is derived from an EMBL/GenBank/DDBJ whole genome shotgun (WGS) entry which is preliminary data.</text>
</comment>
<dbReference type="InterPro" id="IPR033443">
    <property type="entry name" value="PROP1-like_PPR_dom"/>
</dbReference>
<sequence length="818" mass="92691">MMRLAVRLKPMRNSFWEWKTSETGRKSAAGFVEGWRSLATSNGSWLRESIARPMQEAIVNALHMGERSRASHLLSELGREGQALQAADFISILQYCARTPDPLFVMETWKLMEEKDVELNGKCYFLTIRALSKGGYFKEAFNILSVQTENSDIYRTLPVYNNLLEACVQVNSLNHASECLSLMEQKEVGKNAITYFLLLKLAVLRQDLSAVRDIWKEYINCHTPGIITLRKFIWSFTRLRDLDSAYVALQQMIAMALQPKFRLTKNAEGRLSDLMLDIPIPCRNELTLNGYAKNNCTSIPSVAGYCDEKYSIKGFKFGMEAKKVEADGFSLSKQPISEPVVKLLRWSFGDLIHTCANSQNVRLAEQLMLQMQNLGLEPSCSTYNGFIRALVSVKGFHDGMEVLKVMQQKNMKLHDSTLAALSVSCSRGLELDLAETFLSQISKCHHTYPFNAFLEACDILDKPERAVRVLAKMKRLKILPDVRTYERLFSLFGNVNAPYEDGNMISQFDATKRINAIEMDMMRNGIQHSQLSMQNLLKAVGMEGMTKELIQYLSAAEGQFLHRSTNLGTHIYNTVLHSLVEAKESHVAIKIFRSMISCGVSPTAASYDIMIDCCSITKCYRSACAVISMMIREGFYPTAVTYTSLIKILLKFEDFDEALKLLHQAISEGIQPDLVLYNTILQAASEKGRIDVIELIVEQMHQDKIQPDPSTCSHVFSAYANNGFHSTAMEALQVLSMRMISEEDSILEEQRLEYENLIFDEDLEAESKIIEVFKDSAYLAVAILYLRWCATFGFSISWLPNQSSWAKRLSSYYASRRG</sequence>
<reference evidence="5" key="1">
    <citation type="submission" date="2020-06" db="EMBL/GenBank/DDBJ databases">
        <authorList>
            <person name="Li T."/>
            <person name="Hu X."/>
            <person name="Zhang T."/>
            <person name="Song X."/>
            <person name="Zhang H."/>
            <person name="Dai N."/>
            <person name="Sheng W."/>
            <person name="Hou X."/>
            <person name="Wei L."/>
        </authorList>
    </citation>
    <scope>NUCLEOTIDE SEQUENCE</scope>
    <source>
        <strain evidence="5">G02</strain>
        <tissue evidence="5">Leaf</tissue>
    </source>
</reference>
<feature type="repeat" description="PPR" evidence="2">
    <location>
        <begin position="568"/>
        <end position="602"/>
    </location>
</feature>
<evidence type="ECO:0000259" key="4">
    <source>
        <dbReference type="Pfam" id="PF17177"/>
    </source>
</evidence>
<dbReference type="PANTHER" id="PTHR47859">
    <property type="entry name" value="PENTATRICOPEPTIDE REPEAT-CONTAINING PROTEIN"/>
    <property type="match status" value="1"/>
</dbReference>
<dbReference type="EMBL" id="JACGWJ010000010">
    <property type="protein sequence ID" value="KAL0392411.1"/>
    <property type="molecule type" value="Genomic_DNA"/>
</dbReference>
<keyword evidence="1" id="KW-0677">Repeat</keyword>
<evidence type="ECO:0000256" key="3">
    <source>
        <dbReference type="SAM" id="Phobius"/>
    </source>
</evidence>
<accession>A0AAW2SLA5</accession>
<gene>
    <name evidence="5" type="ORF">Sradi_2463900</name>
</gene>
<dbReference type="PANTHER" id="PTHR47859:SF1">
    <property type="entry name" value="PENTATRICOPEPTIDE REPEAT-CONTAINING PROTEIN"/>
    <property type="match status" value="1"/>
</dbReference>
<dbReference type="InterPro" id="IPR002885">
    <property type="entry name" value="PPR_rpt"/>
</dbReference>
<dbReference type="AlphaFoldDB" id="A0AAW2SLA5"/>
<dbReference type="Pfam" id="PF13812">
    <property type="entry name" value="PPR_3"/>
    <property type="match status" value="3"/>
</dbReference>